<name>A0A6J4V3F2_9BACT</name>
<accession>A0A6J4V3F2</accession>
<reference evidence="2" key="1">
    <citation type="submission" date="2020-02" db="EMBL/GenBank/DDBJ databases">
        <authorList>
            <person name="Meier V. D."/>
        </authorList>
    </citation>
    <scope>NUCLEOTIDE SEQUENCE</scope>
    <source>
        <strain evidence="2">AVDCRST_MAG19</strain>
    </source>
</reference>
<dbReference type="AlphaFoldDB" id="A0A6J4V3F2"/>
<feature type="region of interest" description="Disordered" evidence="1">
    <location>
        <begin position="1"/>
        <end position="22"/>
    </location>
</feature>
<protein>
    <submittedName>
        <fullName evidence="2">Uncharacterized protein</fullName>
    </submittedName>
</protein>
<dbReference type="EMBL" id="CADCWL010000102">
    <property type="protein sequence ID" value="CAA9565570.1"/>
    <property type="molecule type" value="Genomic_DNA"/>
</dbReference>
<proteinExistence type="predicted"/>
<sequence length="22" mass="2767">CGRRTTRHWSRRRGTGTWGHWR</sequence>
<evidence type="ECO:0000313" key="2">
    <source>
        <dbReference type="EMBL" id="CAA9565570.1"/>
    </source>
</evidence>
<organism evidence="2">
    <name type="scientific">uncultured Thermomicrobiales bacterium</name>
    <dbReference type="NCBI Taxonomy" id="1645740"/>
    <lineage>
        <taxon>Bacteria</taxon>
        <taxon>Pseudomonadati</taxon>
        <taxon>Thermomicrobiota</taxon>
        <taxon>Thermomicrobia</taxon>
        <taxon>Thermomicrobiales</taxon>
        <taxon>environmental samples</taxon>
    </lineage>
</organism>
<feature type="non-terminal residue" evidence="2">
    <location>
        <position position="1"/>
    </location>
</feature>
<gene>
    <name evidence="2" type="ORF">AVDCRST_MAG19-2217</name>
</gene>
<feature type="compositionally biased region" description="Basic residues" evidence="1">
    <location>
        <begin position="1"/>
        <end position="14"/>
    </location>
</feature>
<evidence type="ECO:0000256" key="1">
    <source>
        <dbReference type="SAM" id="MobiDB-lite"/>
    </source>
</evidence>
<feature type="non-terminal residue" evidence="2">
    <location>
        <position position="22"/>
    </location>
</feature>